<dbReference type="STRING" id="29170.A0A368FCY7"/>
<dbReference type="GO" id="GO:0005829">
    <property type="term" value="C:cytosol"/>
    <property type="evidence" value="ECO:0007669"/>
    <property type="project" value="TreeGrafter"/>
</dbReference>
<dbReference type="PANTHER" id="PTHR23118">
    <property type="entry name" value="ATP-CITRATE SYNTHASE"/>
    <property type="match status" value="1"/>
</dbReference>
<accession>A0A368FCY7</accession>
<sequence length="231" mass="25814">MEFLTHRGPLDKHRKKYYYFLKILTYFSNFHTAGAVRTNANPTAGDAAVQLPRDAQGCRQFAREKHRSDCMGSATEGDSGEQFLLKFRYFMFIVGMLDLDETYHRAELSVVAPPYPFLQHCLRFMVDCRTSSITLLEQTGGVCEVIAVGGVIKDQSTRSTMRYQKDDRVKIVVLLGEVGGIEEYNIVDALKDVQFDHAGASARVQRETAVAKNATMKTAGVRVPTSFDGPS</sequence>
<protein>
    <submittedName>
        <fullName evidence="1">CoA-ligase</fullName>
    </submittedName>
</protein>
<evidence type="ECO:0000313" key="2">
    <source>
        <dbReference type="Proteomes" id="UP000252519"/>
    </source>
</evidence>
<gene>
    <name evidence="1" type="ORF">ANCCAN_24191</name>
</gene>
<dbReference type="InterPro" id="IPR016102">
    <property type="entry name" value="Succinyl-CoA_synth-like"/>
</dbReference>
<reference evidence="1 2" key="1">
    <citation type="submission" date="2014-10" db="EMBL/GenBank/DDBJ databases">
        <title>Draft genome of the hookworm Ancylostoma caninum.</title>
        <authorList>
            <person name="Mitreva M."/>
        </authorList>
    </citation>
    <scope>NUCLEOTIDE SEQUENCE [LARGE SCALE GENOMIC DNA]</scope>
    <source>
        <strain evidence="1 2">Baltimore</strain>
    </source>
</reference>
<name>A0A368FCY7_ANCCA</name>
<dbReference type="SUPFAM" id="SSF52210">
    <property type="entry name" value="Succinyl-CoA synthetase domains"/>
    <property type="match status" value="1"/>
</dbReference>
<dbReference type="PANTHER" id="PTHR23118:SF42">
    <property type="entry name" value="ATP-CITRATE SYNTHASE"/>
    <property type="match status" value="1"/>
</dbReference>
<keyword evidence="1" id="KW-0436">Ligase</keyword>
<dbReference type="Proteomes" id="UP000252519">
    <property type="component" value="Unassembled WGS sequence"/>
</dbReference>
<dbReference type="EMBL" id="JOJR01001686">
    <property type="protein sequence ID" value="RCN30041.1"/>
    <property type="molecule type" value="Genomic_DNA"/>
</dbReference>
<dbReference type="GO" id="GO:0006633">
    <property type="term" value="P:fatty acid biosynthetic process"/>
    <property type="evidence" value="ECO:0007669"/>
    <property type="project" value="TreeGrafter"/>
</dbReference>
<dbReference type="InterPro" id="IPR002020">
    <property type="entry name" value="Citrate_synthase"/>
</dbReference>
<dbReference type="GO" id="GO:0016874">
    <property type="term" value="F:ligase activity"/>
    <property type="evidence" value="ECO:0007669"/>
    <property type="project" value="UniProtKB-KW"/>
</dbReference>
<organism evidence="1 2">
    <name type="scientific">Ancylostoma caninum</name>
    <name type="common">Dog hookworm</name>
    <dbReference type="NCBI Taxonomy" id="29170"/>
    <lineage>
        <taxon>Eukaryota</taxon>
        <taxon>Metazoa</taxon>
        <taxon>Ecdysozoa</taxon>
        <taxon>Nematoda</taxon>
        <taxon>Chromadorea</taxon>
        <taxon>Rhabditida</taxon>
        <taxon>Rhabditina</taxon>
        <taxon>Rhabditomorpha</taxon>
        <taxon>Strongyloidea</taxon>
        <taxon>Ancylostomatidae</taxon>
        <taxon>Ancylostomatinae</taxon>
        <taxon>Ancylostoma</taxon>
    </lineage>
</organism>
<dbReference type="OrthoDB" id="3020460at2759"/>
<dbReference type="GO" id="GO:0006085">
    <property type="term" value="P:acetyl-CoA biosynthetic process"/>
    <property type="evidence" value="ECO:0007669"/>
    <property type="project" value="TreeGrafter"/>
</dbReference>
<comment type="caution">
    <text evidence="1">The sequence shown here is derived from an EMBL/GenBank/DDBJ whole genome shotgun (WGS) entry which is preliminary data.</text>
</comment>
<dbReference type="AlphaFoldDB" id="A0A368FCY7"/>
<keyword evidence="2" id="KW-1185">Reference proteome</keyword>
<proteinExistence type="predicted"/>
<dbReference type="Gene3D" id="3.40.50.261">
    <property type="entry name" value="Succinyl-CoA synthetase domains"/>
    <property type="match status" value="1"/>
</dbReference>
<evidence type="ECO:0000313" key="1">
    <source>
        <dbReference type="EMBL" id="RCN30041.1"/>
    </source>
</evidence>
<dbReference type="GO" id="GO:0003878">
    <property type="term" value="F:ATP citrate synthase activity"/>
    <property type="evidence" value="ECO:0007669"/>
    <property type="project" value="TreeGrafter"/>
</dbReference>